<dbReference type="Proteomes" id="UP000015729">
    <property type="component" value="Unassembled WGS sequence"/>
</dbReference>
<feature type="non-terminal residue" evidence="2">
    <location>
        <position position="119"/>
    </location>
</feature>
<evidence type="ECO:0000313" key="3">
    <source>
        <dbReference type="Proteomes" id="UP000015729"/>
    </source>
</evidence>
<dbReference type="EC" id="3.4.11.1" evidence="2"/>
<dbReference type="EMBL" id="AOKG01002420">
    <property type="protein sequence ID" value="EPN34579.1"/>
    <property type="molecule type" value="Genomic_DNA"/>
</dbReference>
<keyword evidence="2" id="KW-0378">Hydrolase</keyword>
<dbReference type="SUPFAM" id="SSF52949">
    <property type="entry name" value="Macro domain-like"/>
    <property type="match status" value="1"/>
</dbReference>
<reference evidence="2 3" key="1">
    <citation type="journal article" date="2013" name="PLoS Pathog.">
        <title>Genomic analysis of the Kiwifruit pathogen Pseudomonas syringae pv. actinidiae provides insight into the origins of an emergent plant disease.</title>
        <authorList>
            <person name="McCann H.C."/>
            <person name="Rikkerink E.H."/>
            <person name="Bertels F."/>
            <person name="Fiers M."/>
            <person name="Lu A."/>
            <person name="Rees-George J."/>
            <person name="Andersen M.T."/>
            <person name="Gleave A.P."/>
            <person name="Haubold B."/>
            <person name="Wohlers M.W."/>
            <person name="Guttman D.S."/>
            <person name="Wang P.W."/>
            <person name="Straub C."/>
            <person name="Vanneste J.L."/>
            <person name="Rainey P.B."/>
            <person name="Templeton M.D."/>
        </authorList>
    </citation>
    <scope>NUCLEOTIDE SEQUENCE [LARGE SCALE GENOMIC DNA]</scope>
    <source>
        <strain evidence="2 3">ICMP 18807</strain>
    </source>
</reference>
<comment type="caution">
    <text evidence="2">The sequence shown here is derived from an EMBL/GenBank/DDBJ whole genome shotgun (WGS) entry which is preliminary data.</text>
</comment>
<dbReference type="AlphaFoldDB" id="S6SUK1"/>
<dbReference type="Pfam" id="PF02789">
    <property type="entry name" value="Peptidase_M17_N"/>
    <property type="match status" value="1"/>
</dbReference>
<name>S6SUK1_PSESF</name>
<dbReference type="InterPro" id="IPR008283">
    <property type="entry name" value="Peptidase_M17_N"/>
</dbReference>
<dbReference type="Gene3D" id="3.40.220.10">
    <property type="entry name" value="Leucine Aminopeptidase, subunit E, domain 1"/>
    <property type="match status" value="1"/>
</dbReference>
<gene>
    <name evidence="2" type="ORF">A244_35033</name>
</gene>
<dbReference type="InterPro" id="IPR043472">
    <property type="entry name" value="Macro_dom-like"/>
</dbReference>
<feature type="domain" description="Peptidase M17 leucyl aminopeptidase N-terminal" evidence="1">
    <location>
        <begin position="19"/>
        <end position="119"/>
    </location>
</feature>
<sequence length="119" mass="12263">MELVVKSVSPETLKTATLVVTINESRVLIGAAQLVDIKSGGAISAVLERGDLAGKSGQTLLLTNLQNIKAERVLLVGIGKDGELSDRQLKKIAGSVLSSLKGLGGSDAVIALDDLSVKN</sequence>
<dbReference type="GO" id="GO:0070006">
    <property type="term" value="F:metalloaminopeptidase activity"/>
    <property type="evidence" value="ECO:0007669"/>
    <property type="project" value="InterPro"/>
</dbReference>
<keyword evidence="2" id="KW-0645">Protease</keyword>
<accession>S6SUK1</accession>
<organism evidence="2 3">
    <name type="scientific">Pseudomonas syringae pv. actinidiae ICMP 18807</name>
    <dbReference type="NCBI Taxonomy" id="1194404"/>
    <lineage>
        <taxon>Bacteria</taxon>
        <taxon>Pseudomonadati</taxon>
        <taxon>Pseudomonadota</taxon>
        <taxon>Gammaproteobacteria</taxon>
        <taxon>Pseudomonadales</taxon>
        <taxon>Pseudomonadaceae</taxon>
        <taxon>Pseudomonas</taxon>
        <taxon>Pseudomonas syringae</taxon>
    </lineage>
</organism>
<proteinExistence type="predicted"/>
<keyword evidence="2" id="KW-0031">Aminopeptidase</keyword>
<evidence type="ECO:0000259" key="1">
    <source>
        <dbReference type="Pfam" id="PF02789"/>
    </source>
</evidence>
<evidence type="ECO:0000313" key="2">
    <source>
        <dbReference type="EMBL" id="EPN34579.1"/>
    </source>
</evidence>
<dbReference type="GO" id="GO:0006508">
    <property type="term" value="P:proteolysis"/>
    <property type="evidence" value="ECO:0007669"/>
    <property type="project" value="InterPro"/>
</dbReference>
<protein>
    <submittedName>
        <fullName evidence="2">Multifunctional aminopeptidase A</fullName>
        <ecNumber evidence="2">3.4.11.1</ecNumber>
    </submittedName>
</protein>